<evidence type="ECO:0000313" key="6">
    <source>
        <dbReference type="EMBL" id="OAD23867.1"/>
    </source>
</evidence>
<evidence type="ECO:0000259" key="5">
    <source>
        <dbReference type="Pfam" id="PF07992"/>
    </source>
</evidence>
<dbReference type="InterPro" id="IPR050260">
    <property type="entry name" value="FAD-bd_OxRdtase"/>
</dbReference>
<feature type="non-terminal residue" evidence="6">
    <location>
        <position position="233"/>
    </location>
</feature>
<comment type="caution">
    <text evidence="6">The sequence shown here is derived from an EMBL/GenBank/DDBJ whole genome shotgun (WGS) entry which is preliminary data.</text>
</comment>
<dbReference type="SUPFAM" id="SSF51905">
    <property type="entry name" value="FAD/NAD(P)-binding domain"/>
    <property type="match status" value="1"/>
</dbReference>
<gene>
    <name evidence="6" type="ORF">THIOM_000287</name>
</gene>
<proteinExistence type="inferred from homology"/>
<dbReference type="GO" id="GO:0016491">
    <property type="term" value="F:oxidoreductase activity"/>
    <property type="evidence" value="ECO:0007669"/>
    <property type="project" value="InterPro"/>
</dbReference>
<accession>A0A176S7B6</accession>
<dbReference type="Gene3D" id="3.50.50.60">
    <property type="entry name" value="FAD/NAD(P)-binding domain"/>
    <property type="match status" value="2"/>
</dbReference>
<dbReference type="EMBL" id="LUTY01000124">
    <property type="protein sequence ID" value="OAD23867.1"/>
    <property type="molecule type" value="Genomic_DNA"/>
</dbReference>
<keyword evidence="7" id="KW-1185">Reference proteome</keyword>
<evidence type="ECO:0000256" key="1">
    <source>
        <dbReference type="ARBA" id="ARBA00001974"/>
    </source>
</evidence>
<sequence length="233" mass="25515">MKEKLVCIGNGMAGIRTLEELLQLAPDKYDITVFGAEPYGNYNRILLSPVLAGEKTVNDIMLNEEQWYQDNNITLYKGHSIASIDRRKRQVQSDKGIIVNYDRLLLATGSNPFIIPLPGHTLPGVVGFRDIQDVYTMLKAAKQGQQAVVIGGGLLGLEAANGLLKQGMEVTVVHLLDSLMEQQLDQAAAALLKSSLEKRGLSFLMQAETSEILGENHVTGVRFKDGLKIPADL</sequence>
<name>A0A176S7B6_9GAMM</name>
<evidence type="ECO:0000256" key="2">
    <source>
        <dbReference type="ARBA" id="ARBA00006442"/>
    </source>
</evidence>
<keyword evidence="3" id="KW-0285">Flavoprotein</keyword>
<comment type="cofactor">
    <cofactor evidence="1">
        <name>FAD</name>
        <dbReference type="ChEBI" id="CHEBI:57692"/>
    </cofactor>
</comment>
<evidence type="ECO:0000256" key="3">
    <source>
        <dbReference type="ARBA" id="ARBA00022630"/>
    </source>
</evidence>
<dbReference type="PANTHER" id="PTHR43429:SF3">
    <property type="entry name" value="NITRITE REDUCTASE [NAD(P)H]"/>
    <property type="match status" value="1"/>
</dbReference>
<feature type="domain" description="FAD/NAD(P)-binding" evidence="5">
    <location>
        <begin position="4"/>
        <end position="233"/>
    </location>
</feature>
<dbReference type="InterPro" id="IPR036188">
    <property type="entry name" value="FAD/NAD-bd_sf"/>
</dbReference>
<comment type="similarity">
    <text evidence="2">Belongs to the FAD-dependent oxidoreductase family.</text>
</comment>
<reference evidence="6 7" key="1">
    <citation type="submission" date="2016-05" db="EMBL/GenBank/DDBJ databases">
        <title>Single-cell genome of chain-forming Candidatus Thiomargarita nelsonii and comparison to other large sulfur-oxidizing bacteria.</title>
        <authorList>
            <person name="Winkel M."/>
            <person name="Salman V."/>
            <person name="Woyke T."/>
            <person name="Schulz-Vogt H."/>
            <person name="Richter M."/>
            <person name="Flood B."/>
            <person name="Bailey J."/>
            <person name="Amann R."/>
            <person name="Mussmann M."/>
        </authorList>
    </citation>
    <scope>NUCLEOTIDE SEQUENCE [LARGE SCALE GENOMIC DNA]</scope>
    <source>
        <strain evidence="6 7">THI036</strain>
    </source>
</reference>
<dbReference type="PANTHER" id="PTHR43429">
    <property type="entry name" value="PYRIDINE NUCLEOTIDE-DISULFIDE OXIDOREDUCTASE DOMAIN-CONTAINING"/>
    <property type="match status" value="1"/>
</dbReference>
<dbReference type="InterPro" id="IPR023753">
    <property type="entry name" value="FAD/NAD-binding_dom"/>
</dbReference>
<dbReference type="PRINTS" id="PR00368">
    <property type="entry name" value="FADPNR"/>
</dbReference>
<dbReference type="PRINTS" id="PR00411">
    <property type="entry name" value="PNDRDTASEI"/>
</dbReference>
<evidence type="ECO:0000313" key="7">
    <source>
        <dbReference type="Proteomes" id="UP000076962"/>
    </source>
</evidence>
<dbReference type="AlphaFoldDB" id="A0A176S7B6"/>
<keyword evidence="4" id="KW-0274">FAD</keyword>
<dbReference type="Proteomes" id="UP000076962">
    <property type="component" value="Unassembled WGS sequence"/>
</dbReference>
<dbReference type="Pfam" id="PF07992">
    <property type="entry name" value="Pyr_redox_2"/>
    <property type="match status" value="1"/>
</dbReference>
<dbReference type="PATRIC" id="fig|1003181.4.peg.426"/>
<organism evidence="6 7">
    <name type="scientific">Candidatus Thiomargarita nelsonii</name>
    <dbReference type="NCBI Taxonomy" id="1003181"/>
    <lineage>
        <taxon>Bacteria</taxon>
        <taxon>Pseudomonadati</taxon>
        <taxon>Pseudomonadota</taxon>
        <taxon>Gammaproteobacteria</taxon>
        <taxon>Thiotrichales</taxon>
        <taxon>Thiotrichaceae</taxon>
        <taxon>Thiomargarita</taxon>
    </lineage>
</organism>
<protein>
    <submittedName>
        <fullName evidence="6">Nitrite reductase [NAD(P)H], large subunit</fullName>
    </submittedName>
</protein>
<evidence type="ECO:0000256" key="4">
    <source>
        <dbReference type="ARBA" id="ARBA00022827"/>
    </source>
</evidence>